<dbReference type="eggNOG" id="ENOG50339PZ">
    <property type="taxonomic scope" value="Bacteria"/>
</dbReference>
<dbReference type="AlphaFoldDB" id="E4RY39"/>
<dbReference type="RefSeq" id="WP_013407419.1">
    <property type="nucleotide sequence ID" value="NC_014655.1"/>
</dbReference>
<keyword evidence="2" id="KW-1185">Reference proteome</keyword>
<dbReference type="Proteomes" id="UP000007435">
    <property type="component" value="Chromosome"/>
</dbReference>
<evidence type="ECO:0000313" key="1">
    <source>
        <dbReference type="EMBL" id="ADQ16367.1"/>
    </source>
</evidence>
<reference key="1">
    <citation type="submission" date="2010-11" db="EMBL/GenBank/DDBJ databases">
        <title>The complete genome of Leadbetterella byssophila DSM 17132.</title>
        <authorList>
            <consortium name="US DOE Joint Genome Institute (JGI-PGF)"/>
            <person name="Lucas S."/>
            <person name="Copeland A."/>
            <person name="Lapidus A."/>
            <person name="Glavina del Rio T."/>
            <person name="Dalin E."/>
            <person name="Tice H."/>
            <person name="Bruce D."/>
            <person name="Goodwin L."/>
            <person name="Pitluck S."/>
            <person name="Kyrpides N."/>
            <person name="Mavromatis K."/>
            <person name="Ivanova N."/>
            <person name="Teshima H."/>
            <person name="Brettin T."/>
            <person name="Detter J.C."/>
            <person name="Han C."/>
            <person name="Tapia R."/>
            <person name="Land M."/>
            <person name="Hauser L."/>
            <person name="Markowitz V."/>
            <person name="Cheng J.-F."/>
            <person name="Hugenholtz P."/>
            <person name="Woyke T."/>
            <person name="Wu D."/>
            <person name="Tindall B."/>
            <person name="Pomrenke H.G."/>
            <person name="Brambilla E."/>
            <person name="Klenk H.-P."/>
            <person name="Eisen J.A."/>
        </authorList>
    </citation>
    <scope>NUCLEOTIDE SEQUENCE [LARGE SCALE GENOMIC DNA]</scope>
    <source>
        <strain>DSM 17132</strain>
    </source>
</reference>
<dbReference type="EMBL" id="CP002305">
    <property type="protein sequence ID" value="ADQ16367.1"/>
    <property type="molecule type" value="Genomic_DNA"/>
</dbReference>
<accession>E4RY39</accession>
<sequence length="46" mass="5234">MGVTQLKRKSRKNRAVANNKTAAIKRLTLKPTIKKVDVEELKQQSN</sequence>
<reference evidence="1 2" key="2">
    <citation type="journal article" date="2011" name="Stand. Genomic Sci.">
        <title>Complete genome sequence of Leadbetterella byssophila type strain (4M15).</title>
        <authorList>
            <person name="Abt B."/>
            <person name="Teshima H."/>
            <person name="Lucas S."/>
            <person name="Lapidus A."/>
            <person name="Del Rio T.G."/>
            <person name="Nolan M."/>
            <person name="Tice H."/>
            <person name="Cheng J.F."/>
            <person name="Pitluck S."/>
            <person name="Liolios K."/>
            <person name="Pagani I."/>
            <person name="Ivanova N."/>
            <person name="Mavromatis K."/>
            <person name="Pati A."/>
            <person name="Tapia R."/>
            <person name="Han C."/>
            <person name="Goodwin L."/>
            <person name="Chen A."/>
            <person name="Palaniappan K."/>
            <person name="Land M."/>
            <person name="Hauser L."/>
            <person name="Chang Y.J."/>
            <person name="Jeffries C.D."/>
            <person name="Rohde M."/>
            <person name="Goker M."/>
            <person name="Tindall B.J."/>
            <person name="Detter J.C."/>
            <person name="Woyke T."/>
            <person name="Bristow J."/>
            <person name="Eisen J.A."/>
            <person name="Markowitz V."/>
            <person name="Hugenholtz P."/>
            <person name="Klenk H.P."/>
            <person name="Kyrpides N.C."/>
        </authorList>
    </citation>
    <scope>NUCLEOTIDE SEQUENCE [LARGE SCALE GENOMIC DNA]</scope>
    <source>
        <strain evidence="2">DSM 17132 / JCM 16389 / KACC 11308 / NBRC 106382 / 4M15</strain>
    </source>
</reference>
<protein>
    <submittedName>
        <fullName evidence="1">Uncharacterized protein</fullName>
    </submittedName>
</protein>
<organism evidence="1 2">
    <name type="scientific">Leadbetterella byssophila (strain DSM 17132 / JCM 16389 / KACC 11308 / NBRC 106382 / 4M15)</name>
    <dbReference type="NCBI Taxonomy" id="649349"/>
    <lineage>
        <taxon>Bacteria</taxon>
        <taxon>Pseudomonadati</taxon>
        <taxon>Bacteroidota</taxon>
        <taxon>Cytophagia</taxon>
        <taxon>Cytophagales</taxon>
        <taxon>Leadbetterellaceae</taxon>
        <taxon>Leadbetterella</taxon>
    </lineage>
</organism>
<gene>
    <name evidence="1" type="ordered locus">Lbys_0605</name>
</gene>
<name>E4RY39_LEAB4</name>
<evidence type="ECO:0000313" key="2">
    <source>
        <dbReference type="Proteomes" id="UP000007435"/>
    </source>
</evidence>
<dbReference type="KEGG" id="lby:Lbys_0605"/>
<proteinExistence type="predicted"/>
<dbReference type="HOGENOM" id="CLU_210090_0_0_10"/>